<evidence type="ECO:0000313" key="9">
    <source>
        <dbReference type="EMBL" id="ADB52206.1"/>
    </source>
</evidence>
<dbReference type="PANTHER" id="PTHR48111">
    <property type="entry name" value="REGULATOR OF RPOS"/>
    <property type="match status" value="1"/>
</dbReference>
<dbReference type="CDD" id="cd00383">
    <property type="entry name" value="trans_reg_C"/>
    <property type="match status" value="1"/>
</dbReference>
<organism evidence="9 10">
    <name type="scientific">Conexibacter woesei (strain DSM 14684 / CCUG 47730 / CIP 108061 / JCM 11494 / NBRC 100937 / ID131577)</name>
    <dbReference type="NCBI Taxonomy" id="469383"/>
    <lineage>
        <taxon>Bacteria</taxon>
        <taxon>Bacillati</taxon>
        <taxon>Actinomycetota</taxon>
        <taxon>Thermoleophilia</taxon>
        <taxon>Solirubrobacterales</taxon>
        <taxon>Conexibacteraceae</taxon>
        <taxon>Conexibacter</taxon>
    </lineage>
</organism>
<dbReference type="AlphaFoldDB" id="D3F2E0"/>
<dbReference type="Gene3D" id="3.40.50.2300">
    <property type="match status" value="1"/>
</dbReference>
<dbReference type="InterPro" id="IPR011006">
    <property type="entry name" value="CheY-like_superfamily"/>
</dbReference>
<accession>D3F2E0</accession>
<sequence precursor="true">MWLRRPMNDERSTILVVEDDRQTRKFLADNLKADGYEPLLAGTVDEALETVDARYPDLVLVDLGLPGRDGLELLEAIRTADPVASRIDATLPLLVLSGRANELHRLRTFERGADDVLPKPFSYPELRARIAALLRRAELRTRRGRLRIGALEVDPAARTAHLHGRAVPLSQKEFGLLRTLASEATRVFTKDELLRNVWGYRNLGSTRTLDSHACRLRRKLSREGEVFVINVWGVGYRLCDGLVGT</sequence>
<dbReference type="GO" id="GO:0005829">
    <property type="term" value="C:cytosol"/>
    <property type="evidence" value="ECO:0007669"/>
    <property type="project" value="TreeGrafter"/>
</dbReference>
<dbReference type="InterPro" id="IPR039420">
    <property type="entry name" value="WalR-like"/>
</dbReference>
<dbReference type="GO" id="GO:0000156">
    <property type="term" value="F:phosphorelay response regulator activity"/>
    <property type="evidence" value="ECO:0007669"/>
    <property type="project" value="TreeGrafter"/>
</dbReference>
<dbReference type="SMART" id="SM00862">
    <property type="entry name" value="Trans_reg_C"/>
    <property type="match status" value="1"/>
</dbReference>
<dbReference type="Proteomes" id="UP000008229">
    <property type="component" value="Chromosome"/>
</dbReference>
<evidence type="ECO:0000313" key="10">
    <source>
        <dbReference type="Proteomes" id="UP000008229"/>
    </source>
</evidence>
<feature type="domain" description="OmpR/PhoB-type" evidence="8">
    <location>
        <begin position="143"/>
        <end position="240"/>
    </location>
</feature>
<keyword evidence="3 6" id="KW-0238">DNA-binding</keyword>
<protein>
    <submittedName>
        <fullName evidence="9">Two component transcriptional regulator, winged helix family</fullName>
    </submittedName>
</protein>
<dbReference type="STRING" id="469383.Cwoe_3789"/>
<gene>
    <name evidence="9" type="ordered locus">Cwoe_3789</name>
</gene>
<dbReference type="eggNOG" id="COG0745">
    <property type="taxonomic scope" value="Bacteria"/>
</dbReference>
<reference evidence="9 10" key="1">
    <citation type="journal article" date="2010" name="Stand. Genomic Sci.">
        <title>Complete genome sequence of Conexibacter woesei type strain (ID131577).</title>
        <authorList>
            <person name="Pukall R."/>
            <person name="Lapidus A."/>
            <person name="Glavina Del Rio T."/>
            <person name="Copeland A."/>
            <person name="Tice H."/>
            <person name="Cheng J.-F."/>
            <person name="Lucas S."/>
            <person name="Chen F."/>
            <person name="Nolan M."/>
            <person name="Bruce D."/>
            <person name="Goodwin L."/>
            <person name="Pitluck S."/>
            <person name="Mavromatis K."/>
            <person name="Ivanova N."/>
            <person name="Ovchinnikova G."/>
            <person name="Pati A."/>
            <person name="Chen A."/>
            <person name="Palaniappan K."/>
            <person name="Land M."/>
            <person name="Hauser L."/>
            <person name="Chang Y.-J."/>
            <person name="Jeffries C.D."/>
            <person name="Chain P."/>
            <person name="Meincke L."/>
            <person name="Sims D."/>
            <person name="Brettin T."/>
            <person name="Detter J.C."/>
            <person name="Rohde M."/>
            <person name="Goeker M."/>
            <person name="Bristow J."/>
            <person name="Eisen J.A."/>
            <person name="Markowitz V."/>
            <person name="Kyrpides N.C."/>
            <person name="Klenk H.-P."/>
            <person name="Hugenholtz P."/>
        </authorList>
    </citation>
    <scope>NUCLEOTIDE SEQUENCE [LARGE SCALE GENOMIC DNA]</scope>
    <source>
        <strain evidence="10">DSM 14684 / CIP 108061 / JCM 11494 / NBRC 100937 / ID131577</strain>
    </source>
</reference>
<dbReference type="InterPro" id="IPR036388">
    <property type="entry name" value="WH-like_DNA-bd_sf"/>
</dbReference>
<reference evidence="10" key="2">
    <citation type="submission" date="2010-01" db="EMBL/GenBank/DDBJ databases">
        <title>The complete genome of Conexibacter woesei DSM 14684.</title>
        <authorList>
            <consortium name="US DOE Joint Genome Institute (JGI-PGF)"/>
            <person name="Lucas S."/>
            <person name="Copeland A."/>
            <person name="Lapidus A."/>
            <person name="Glavina del Rio T."/>
            <person name="Dalin E."/>
            <person name="Tice H."/>
            <person name="Bruce D."/>
            <person name="Goodwin L."/>
            <person name="Pitluck S."/>
            <person name="Kyrpides N."/>
            <person name="Mavromatis K."/>
            <person name="Ivanova N."/>
            <person name="Mikhailova N."/>
            <person name="Chertkov O."/>
            <person name="Brettin T."/>
            <person name="Detter J.C."/>
            <person name="Han C."/>
            <person name="Larimer F."/>
            <person name="Land M."/>
            <person name="Hauser L."/>
            <person name="Markowitz V."/>
            <person name="Cheng J.-F."/>
            <person name="Hugenholtz P."/>
            <person name="Woyke T."/>
            <person name="Wu D."/>
            <person name="Pukall R."/>
            <person name="Steenblock K."/>
            <person name="Schneider S."/>
            <person name="Klenk H.-P."/>
            <person name="Eisen J.A."/>
        </authorList>
    </citation>
    <scope>NUCLEOTIDE SEQUENCE [LARGE SCALE GENOMIC DNA]</scope>
    <source>
        <strain evidence="10">DSM 14684 / CIP 108061 / JCM 11494 / NBRC 100937 / ID131577</strain>
    </source>
</reference>
<dbReference type="HOGENOM" id="CLU_000445_30_1_11"/>
<dbReference type="PANTHER" id="PTHR48111:SF4">
    <property type="entry name" value="DNA-BINDING DUAL TRANSCRIPTIONAL REGULATOR OMPR"/>
    <property type="match status" value="1"/>
</dbReference>
<evidence type="ECO:0000256" key="2">
    <source>
        <dbReference type="ARBA" id="ARBA00023015"/>
    </source>
</evidence>
<evidence type="ECO:0000259" key="7">
    <source>
        <dbReference type="PROSITE" id="PS50110"/>
    </source>
</evidence>
<feature type="modified residue" description="4-aspartylphosphate" evidence="5">
    <location>
        <position position="62"/>
    </location>
</feature>
<evidence type="ECO:0000259" key="8">
    <source>
        <dbReference type="PROSITE" id="PS51755"/>
    </source>
</evidence>
<dbReference type="PROSITE" id="PS50110">
    <property type="entry name" value="RESPONSE_REGULATORY"/>
    <property type="match status" value="1"/>
</dbReference>
<dbReference type="SMART" id="SM00448">
    <property type="entry name" value="REC"/>
    <property type="match status" value="1"/>
</dbReference>
<feature type="DNA-binding region" description="OmpR/PhoB-type" evidence="6">
    <location>
        <begin position="143"/>
        <end position="240"/>
    </location>
</feature>
<dbReference type="KEGG" id="cwo:Cwoe_3789"/>
<proteinExistence type="predicted"/>
<dbReference type="InterPro" id="IPR001789">
    <property type="entry name" value="Sig_transdc_resp-reg_receiver"/>
</dbReference>
<keyword evidence="1 5" id="KW-0597">Phosphoprotein</keyword>
<evidence type="ECO:0000256" key="1">
    <source>
        <dbReference type="ARBA" id="ARBA00022553"/>
    </source>
</evidence>
<dbReference type="PROSITE" id="PS51755">
    <property type="entry name" value="OMPR_PHOB"/>
    <property type="match status" value="1"/>
</dbReference>
<keyword evidence="10" id="KW-1185">Reference proteome</keyword>
<evidence type="ECO:0000256" key="5">
    <source>
        <dbReference type="PROSITE-ProRule" id="PRU00169"/>
    </source>
</evidence>
<dbReference type="GO" id="GO:0000976">
    <property type="term" value="F:transcription cis-regulatory region binding"/>
    <property type="evidence" value="ECO:0007669"/>
    <property type="project" value="TreeGrafter"/>
</dbReference>
<name>D3F2E0_CONWI</name>
<dbReference type="GO" id="GO:0032993">
    <property type="term" value="C:protein-DNA complex"/>
    <property type="evidence" value="ECO:0007669"/>
    <property type="project" value="TreeGrafter"/>
</dbReference>
<evidence type="ECO:0000256" key="4">
    <source>
        <dbReference type="ARBA" id="ARBA00023163"/>
    </source>
</evidence>
<evidence type="ECO:0000256" key="3">
    <source>
        <dbReference type="ARBA" id="ARBA00023125"/>
    </source>
</evidence>
<dbReference type="InterPro" id="IPR001867">
    <property type="entry name" value="OmpR/PhoB-type_DNA-bd"/>
</dbReference>
<dbReference type="Pfam" id="PF00486">
    <property type="entry name" value="Trans_reg_C"/>
    <property type="match status" value="1"/>
</dbReference>
<dbReference type="GO" id="GO:0006355">
    <property type="term" value="P:regulation of DNA-templated transcription"/>
    <property type="evidence" value="ECO:0007669"/>
    <property type="project" value="InterPro"/>
</dbReference>
<dbReference type="SUPFAM" id="SSF52172">
    <property type="entry name" value="CheY-like"/>
    <property type="match status" value="1"/>
</dbReference>
<feature type="domain" description="Response regulatory" evidence="7">
    <location>
        <begin position="13"/>
        <end position="134"/>
    </location>
</feature>
<dbReference type="Gene3D" id="1.10.10.10">
    <property type="entry name" value="Winged helix-like DNA-binding domain superfamily/Winged helix DNA-binding domain"/>
    <property type="match status" value="1"/>
</dbReference>
<dbReference type="EMBL" id="CP001854">
    <property type="protein sequence ID" value="ADB52206.1"/>
    <property type="molecule type" value="Genomic_DNA"/>
</dbReference>
<keyword evidence="4" id="KW-0804">Transcription</keyword>
<dbReference type="Pfam" id="PF00072">
    <property type="entry name" value="Response_reg"/>
    <property type="match status" value="1"/>
</dbReference>
<evidence type="ECO:0000256" key="6">
    <source>
        <dbReference type="PROSITE-ProRule" id="PRU01091"/>
    </source>
</evidence>
<keyword evidence="2" id="KW-0805">Transcription regulation</keyword>